<evidence type="ECO:0000256" key="5">
    <source>
        <dbReference type="ARBA" id="ARBA00022692"/>
    </source>
</evidence>
<keyword evidence="5 13" id="KW-0812">Transmembrane</keyword>
<feature type="transmembrane region" description="Helical" evidence="13">
    <location>
        <begin position="21"/>
        <end position="38"/>
    </location>
</feature>
<evidence type="ECO:0000256" key="13">
    <source>
        <dbReference type="SAM" id="Phobius"/>
    </source>
</evidence>
<gene>
    <name evidence="14" type="ORF">M0G41_07230</name>
</gene>
<evidence type="ECO:0000256" key="7">
    <source>
        <dbReference type="ARBA" id="ARBA00022958"/>
    </source>
</evidence>
<dbReference type="InterPro" id="IPR010617">
    <property type="entry name" value="TMEM175-like"/>
</dbReference>
<evidence type="ECO:0000256" key="9">
    <source>
        <dbReference type="ARBA" id="ARBA00023065"/>
    </source>
</evidence>
<keyword evidence="4" id="KW-0633">Potassium transport</keyword>
<evidence type="ECO:0000313" key="15">
    <source>
        <dbReference type="Proteomes" id="UP001431449"/>
    </source>
</evidence>
<comment type="subcellular location">
    <subcellularLocation>
        <location evidence="1">Membrane</location>
        <topology evidence="1">Multi-pass membrane protein</topology>
    </subcellularLocation>
</comment>
<keyword evidence="8 13" id="KW-1133">Transmembrane helix</keyword>
<evidence type="ECO:0000256" key="10">
    <source>
        <dbReference type="ARBA" id="ARBA00023136"/>
    </source>
</evidence>
<keyword evidence="3" id="KW-0813">Transport</keyword>
<feature type="transmembrane region" description="Helical" evidence="13">
    <location>
        <begin position="204"/>
        <end position="226"/>
    </location>
</feature>
<evidence type="ECO:0000256" key="12">
    <source>
        <dbReference type="ARBA" id="ARBA00034430"/>
    </source>
</evidence>
<proteinExistence type="inferred from homology"/>
<evidence type="ECO:0000256" key="6">
    <source>
        <dbReference type="ARBA" id="ARBA00022826"/>
    </source>
</evidence>
<reference evidence="14" key="1">
    <citation type="submission" date="2022-04" db="EMBL/GenBank/DDBJ databases">
        <title>Lysobacter sp. CAU 1642 isolated from sea sand.</title>
        <authorList>
            <person name="Kim W."/>
        </authorList>
    </citation>
    <scope>NUCLEOTIDE SEQUENCE</scope>
    <source>
        <strain evidence="14">CAU 1642</strain>
    </source>
</reference>
<sequence>MASALSAVGIERGDKVTRLEAFVDASFAFALTLLVISGDTIPGSIGELTDALKQIPTYALSFNLIAQFWSSHALWSRWFGLDDALSRRLSLTLVFVLLIFVYPLKMVFAAFFHAISAGWLPATFTLQSDVELLVMFQVFAVGYGSMAIIMALLFAHAARMATPLGFTPIERMRARHHRTNWLVVAGFCALSFALTLILPTDRPLGHWLGLPGYILFGLFVFQFIRWRVFVRRERRMEAAG</sequence>
<feature type="transmembrane region" description="Helical" evidence="13">
    <location>
        <begin position="58"/>
        <end position="79"/>
    </location>
</feature>
<protein>
    <submittedName>
        <fullName evidence="14">TMEM175 family protein</fullName>
    </submittedName>
</protein>
<dbReference type="Proteomes" id="UP001431449">
    <property type="component" value="Unassembled WGS sequence"/>
</dbReference>
<feature type="transmembrane region" description="Helical" evidence="13">
    <location>
        <begin position="179"/>
        <end position="198"/>
    </location>
</feature>
<feature type="transmembrane region" description="Helical" evidence="13">
    <location>
        <begin position="135"/>
        <end position="158"/>
    </location>
</feature>
<comment type="caution">
    <text evidence="14">The sequence shown here is derived from an EMBL/GenBank/DDBJ whole genome shotgun (WGS) entry which is preliminary data.</text>
</comment>
<comment type="similarity">
    <text evidence="2">Belongs to the TMEM175 family.</text>
</comment>
<keyword evidence="7" id="KW-0630">Potassium</keyword>
<evidence type="ECO:0000313" key="14">
    <source>
        <dbReference type="EMBL" id="MCK7593457.1"/>
    </source>
</evidence>
<organism evidence="14 15">
    <name type="scientific">Pseudomarimonas salicorniae</name>
    <dbReference type="NCBI Taxonomy" id="2933270"/>
    <lineage>
        <taxon>Bacteria</taxon>
        <taxon>Pseudomonadati</taxon>
        <taxon>Pseudomonadota</taxon>
        <taxon>Gammaproteobacteria</taxon>
        <taxon>Lysobacterales</taxon>
        <taxon>Lysobacteraceae</taxon>
        <taxon>Pseudomarimonas</taxon>
    </lineage>
</organism>
<dbReference type="EMBL" id="JALNMH010000005">
    <property type="protein sequence ID" value="MCK7593457.1"/>
    <property type="molecule type" value="Genomic_DNA"/>
</dbReference>
<evidence type="ECO:0000256" key="2">
    <source>
        <dbReference type="ARBA" id="ARBA00006920"/>
    </source>
</evidence>
<feature type="transmembrane region" description="Helical" evidence="13">
    <location>
        <begin position="91"/>
        <end position="115"/>
    </location>
</feature>
<evidence type="ECO:0000256" key="8">
    <source>
        <dbReference type="ARBA" id="ARBA00022989"/>
    </source>
</evidence>
<evidence type="ECO:0000256" key="11">
    <source>
        <dbReference type="ARBA" id="ARBA00023303"/>
    </source>
</evidence>
<evidence type="ECO:0000256" key="1">
    <source>
        <dbReference type="ARBA" id="ARBA00004141"/>
    </source>
</evidence>
<evidence type="ECO:0000256" key="4">
    <source>
        <dbReference type="ARBA" id="ARBA00022538"/>
    </source>
</evidence>
<evidence type="ECO:0000256" key="3">
    <source>
        <dbReference type="ARBA" id="ARBA00022448"/>
    </source>
</evidence>
<keyword evidence="6" id="KW-0631">Potassium channel</keyword>
<keyword evidence="9" id="KW-0406">Ion transport</keyword>
<comment type="catalytic activity">
    <reaction evidence="12">
        <text>K(+)(in) = K(+)(out)</text>
        <dbReference type="Rhea" id="RHEA:29463"/>
        <dbReference type="ChEBI" id="CHEBI:29103"/>
    </reaction>
</comment>
<accession>A0ABT0GHD3</accession>
<keyword evidence="11" id="KW-0407">Ion channel</keyword>
<keyword evidence="15" id="KW-1185">Reference proteome</keyword>
<name>A0ABT0GHD3_9GAMM</name>
<dbReference type="RefSeq" id="WP_248207024.1">
    <property type="nucleotide sequence ID" value="NZ_JALNMH010000005.1"/>
</dbReference>
<keyword evidence="10 13" id="KW-0472">Membrane</keyword>
<dbReference type="Pfam" id="PF06736">
    <property type="entry name" value="TMEM175"/>
    <property type="match status" value="1"/>
</dbReference>